<feature type="transmembrane region" description="Helical" evidence="2">
    <location>
        <begin position="137"/>
        <end position="155"/>
    </location>
</feature>
<evidence type="ECO:0000256" key="1">
    <source>
        <dbReference type="SAM" id="MobiDB-lite"/>
    </source>
</evidence>
<dbReference type="AlphaFoldDB" id="A0AAV9GCY9"/>
<accession>A0AAV9GCY9</accession>
<evidence type="ECO:0000256" key="2">
    <source>
        <dbReference type="SAM" id="Phobius"/>
    </source>
</evidence>
<keyword evidence="5" id="KW-1185">Reference proteome</keyword>
<name>A0AAV9GCY9_9PEZI</name>
<evidence type="ECO:0000313" key="4">
    <source>
        <dbReference type="EMBL" id="KAK4445968.1"/>
    </source>
</evidence>
<feature type="compositionally biased region" description="Low complexity" evidence="1">
    <location>
        <begin position="366"/>
        <end position="378"/>
    </location>
</feature>
<feature type="transmembrane region" description="Helical" evidence="2">
    <location>
        <begin position="495"/>
        <end position="516"/>
    </location>
</feature>
<keyword evidence="3" id="KW-0732">Signal</keyword>
<evidence type="ECO:0000313" key="5">
    <source>
        <dbReference type="Proteomes" id="UP001321760"/>
    </source>
</evidence>
<feature type="signal peptide" evidence="3">
    <location>
        <begin position="1"/>
        <end position="23"/>
    </location>
</feature>
<dbReference type="EMBL" id="MU865960">
    <property type="protein sequence ID" value="KAK4445968.1"/>
    <property type="molecule type" value="Genomic_DNA"/>
</dbReference>
<gene>
    <name evidence="4" type="ORF">QBC34DRAFT_497138</name>
</gene>
<keyword evidence="2" id="KW-0472">Membrane</keyword>
<dbReference type="Proteomes" id="UP001321760">
    <property type="component" value="Unassembled WGS sequence"/>
</dbReference>
<feature type="transmembrane region" description="Helical" evidence="2">
    <location>
        <begin position="302"/>
        <end position="322"/>
    </location>
</feature>
<comment type="caution">
    <text evidence="4">The sequence shown here is derived from an EMBL/GenBank/DDBJ whole genome shotgun (WGS) entry which is preliminary data.</text>
</comment>
<keyword evidence="2" id="KW-0812">Transmembrane</keyword>
<evidence type="ECO:0000256" key="3">
    <source>
        <dbReference type="SAM" id="SignalP"/>
    </source>
</evidence>
<keyword evidence="2" id="KW-1133">Transmembrane helix</keyword>
<feature type="region of interest" description="Disordered" evidence="1">
    <location>
        <begin position="356"/>
        <end position="391"/>
    </location>
</feature>
<proteinExistence type="predicted"/>
<feature type="transmembrane region" description="Helical" evidence="2">
    <location>
        <begin position="522"/>
        <end position="541"/>
    </location>
</feature>
<feature type="transmembrane region" description="Helical" evidence="2">
    <location>
        <begin position="269"/>
        <end position="290"/>
    </location>
</feature>
<sequence length="597" mass="65708">MGFKISRSSAAILLTIAASTCEAVNTGQFDRCEDLVRSILNGTLTLKGPLGEINNATIHGFNYIYDGPVSYLKCPRGDLLTLTLDGCRAICGSHTQLAEPAGALSLTATWVFPLAIIFSLPYEAHRDHKFQNTLKAVLNWLGSAPTALTAILWNVGQIRRCRRRAAGHDDVIRDAFYVLSCFNQFDLDFLDTPYGGGEDGERGIDRTLLFKTLIYGLFRPRAFVSSDVKRQLTEKRPAGLADHDPLDILLTRDLLTELAFQLRMLRRKMVIPVLASLAVFLVAFVFSVVLAFGDLDKGIDVVYMSIGLFVLWLPVLVAFGIIDRNPTSSERTAELLTRWLHNVGVVRKWATHESVTSTAEEQNHDNSVNGSVSGESNEAATTEEPHDAASGANIELEDLSANTDRDPDLGLDPPFESLELLRGLWWNGEGEDAFYVGNFVGQGRTIHYCGLVDAVMRATRRKERFLNKIGEYDACGAEAAAIFAGSKSRSWYKYAFAELLIVWAEIMAAAGFAFMTPTVGPGCWSGSCFLYGALSTISWVIQFRKIPPPWLKGVAYVVNGVSVLWLIAVIVMQLSGVFFNCYCLSSPIATPLGWEDT</sequence>
<organism evidence="4 5">
    <name type="scientific">Podospora aff. communis PSN243</name>
    <dbReference type="NCBI Taxonomy" id="3040156"/>
    <lineage>
        <taxon>Eukaryota</taxon>
        <taxon>Fungi</taxon>
        <taxon>Dikarya</taxon>
        <taxon>Ascomycota</taxon>
        <taxon>Pezizomycotina</taxon>
        <taxon>Sordariomycetes</taxon>
        <taxon>Sordariomycetidae</taxon>
        <taxon>Sordariales</taxon>
        <taxon>Podosporaceae</taxon>
        <taxon>Podospora</taxon>
    </lineage>
</organism>
<reference evidence="4" key="1">
    <citation type="journal article" date="2023" name="Mol. Phylogenet. Evol.">
        <title>Genome-scale phylogeny and comparative genomics of the fungal order Sordariales.</title>
        <authorList>
            <person name="Hensen N."/>
            <person name="Bonometti L."/>
            <person name="Westerberg I."/>
            <person name="Brannstrom I.O."/>
            <person name="Guillou S."/>
            <person name="Cros-Aarteil S."/>
            <person name="Calhoun S."/>
            <person name="Haridas S."/>
            <person name="Kuo A."/>
            <person name="Mondo S."/>
            <person name="Pangilinan J."/>
            <person name="Riley R."/>
            <person name="LaButti K."/>
            <person name="Andreopoulos B."/>
            <person name="Lipzen A."/>
            <person name="Chen C."/>
            <person name="Yan M."/>
            <person name="Daum C."/>
            <person name="Ng V."/>
            <person name="Clum A."/>
            <person name="Steindorff A."/>
            <person name="Ohm R.A."/>
            <person name="Martin F."/>
            <person name="Silar P."/>
            <person name="Natvig D.O."/>
            <person name="Lalanne C."/>
            <person name="Gautier V."/>
            <person name="Ament-Velasquez S.L."/>
            <person name="Kruys A."/>
            <person name="Hutchinson M.I."/>
            <person name="Powell A.J."/>
            <person name="Barry K."/>
            <person name="Miller A.N."/>
            <person name="Grigoriev I.V."/>
            <person name="Debuchy R."/>
            <person name="Gladieux P."/>
            <person name="Hiltunen Thoren M."/>
            <person name="Johannesson H."/>
        </authorList>
    </citation>
    <scope>NUCLEOTIDE SEQUENCE</scope>
    <source>
        <strain evidence="4">PSN243</strain>
    </source>
</reference>
<feature type="transmembrane region" description="Helical" evidence="2">
    <location>
        <begin position="553"/>
        <end position="579"/>
    </location>
</feature>
<feature type="chain" id="PRO_5043776501" evidence="3">
    <location>
        <begin position="24"/>
        <end position="597"/>
    </location>
</feature>
<protein>
    <submittedName>
        <fullName evidence="4">Uncharacterized protein</fullName>
    </submittedName>
</protein>
<reference evidence="4" key="2">
    <citation type="submission" date="2023-05" db="EMBL/GenBank/DDBJ databases">
        <authorList>
            <consortium name="Lawrence Berkeley National Laboratory"/>
            <person name="Steindorff A."/>
            <person name="Hensen N."/>
            <person name="Bonometti L."/>
            <person name="Westerberg I."/>
            <person name="Brannstrom I.O."/>
            <person name="Guillou S."/>
            <person name="Cros-Aarteil S."/>
            <person name="Calhoun S."/>
            <person name="Haridas S."/>
            <person name="Kuo A."/>
            <person name="Mondo S."/>
            <person name="Pangilinan J."/>
            <person name="Riley R."/>
            <person name="Labutti K."/>
            <person name="Andreopoulos B."/>
            <person name="Lipzen A."/>
            <person name="Chen C."/>
            <person name="Yanf M."/>
            <person name="Daum C."/>
            <person name="Ng V."/>
            <person name="Clum A."/>
            <person name="Ohm R."/>
            <person name="Martin F."/>
            <person name="Silar P."/>
            <person name="Natvig D."/>
            <person name="Lalanne C."/>
            <person name="Gautier V."/>
            <person name="Ament-Velasquez S.L."/>
            <person name="Kruys A."/>
            <person name="Hutchinson M.I."/>
            <person name="Powell A.J."/>
            <person name="Barry K."/>
            <person name="Miller A.N."/>
            <person name="Grigoriev I.V."/>
            <person name="Debuchy R."/>
            <person name="Gladieux P."/>
            <person name="Thoren M.H."/>
            <person name="Johannesson H."/>
        </authorList>
    </citation>
    <scope>NUCLEOTIDE SEQUENCE</scope>
    <source>
        <strain evidence="4">PSN243</strain>
    </source>
</reference>